<dbReference type="Pfam" id="PF03050">
    <property type="entry name" value="DDE_Tnp_IS66"/>
    <property type="match status" value="1"/>
</dbReference>
<gene>
    <name evidence="2" type="ORF">ENS06_09715</name>
</gene>
<feature type="domain" description="Transposase IS66 central" evidence="1">
    <location>
        <begin position="9"/>
        <end position="126"/>
    </location>
</feature>
<dbReference type="InterPro" id="IPR004291">
    <property type="entry name" value="Transposase_IS66_central"/>
</dbReference>
<dbReference type="PANTHER" id="PTHR33678">
    <property type="entry name" value="BLL1576 PROTEIN"/>
    <property type="match status" value="1"/>
</dbReference>
<proteinExistence type="predicted"/>
<name>A0A832A2Z0_9BACT</name>
<reference evidence="2" key="1">
    <citation type="journal article" date="2020" name="mSystems">
        <title>Genome- and Community-Level Interaction Insights into Carbon Utilization and Element Cycling Functions of Hydrothermarchaeota in Hydrothermal Sediment.</title>
        <authorList>
            <person name="Zhou Z."/>
            <person name="Liu Y."/>
            <person name="Xu W."/>
            <person name="Pan J."/>
            <person name="Luo Z.H."/>
            <person name="Li M."/>
        </authorList>
    </citation>
    <scope>NUCLEOTIDE SEQUENCE [LARGE SCALE GENOMIC DNA]</scope>
    <source>
        <strain evidence="2">SpSt-456</strain>
    </source>
</reference>
<organism evidence="2">
    <name type="scientific">Desulfacinum infernum</name>
    <dbReference type="NCBI Taxonomy" id="35837"/>
    <lineage>
        <taxon>Bacteria</taxon>
        <taxon>Pseudomonadati</taxon>
        <taxon>Thermodesulfobacteriota</taxon>
        <taxon>Syntrophobacteria</taxon>
        <taxon>Syntrophobacterales</taxon>
        <taxon>Syntrophobacteraceae</taxon>
        <taxon>Desulfacinum</taxon>
    </lineage>
</organism>
<dbReference type="AlphaFoldDB" id="A0A832A2Z0"/>
<dbReference type="PANTHER" id="PTHR33678:SF2">
    <property type="match status" value="1"/>
</dbReference>
<protein>
    <recommendedName>
        <fullName evidence="1">Transposase IS66 central domain-containing protein</fullName>
    </recommendedName>
</protein>
<dbReference type="InterPro" id="IPR052344">
    <property type="entry name" value="Transposase-related"/>
</dbReference>
<evidence type="ECO:0000259" key="1">
    <source>
        <dbReference type="Pfam" id="PF03050"/>
    </source>
</evidence>
<accession>A0A832A2Z0</accession>
<comment type="caution">
    <text evidence="2">The sequence shown here is derived from an EMBL/GenBank/DDBJ whole genome shotgun (WGS) entry which is preliminary data.</text>
</comment>
<sequence>MEIIENFPEECAYVIEQLAIVYRHEAFTRQQAMSPEERLAYHRSHSAPVMEELKNWCLAKQQNREVEPNSGLGKAIKYLLKDWKELTRFCHVPGAPLDNNVCERALKHAILHRKNAYFFKTPKGAHVGDLFMSLIHTCELAGESPMDYLCAVLKNAARVARDPMAWMPWNYRNNLTKEPP</sequence>
<dbReference type="EMBL" id="DSTK01000028">
    <property type="protein sequence ID" value="HFK97578.1"/>
    <property type="molecule type" value="Genomic_DNA"/>
</dbReference>
<evidence type="ECO:0000313" key="2">
    <source>
        <dbReference type="EMBL" id="HFK97578.1"/>
    </source>
</evidence>